<organism evidence="1 2">
    <name type="scientific">Choristoneura fumiferana</name>
    <name type="common">Spruce budworm moth</name>
    <name type="synonym">Archips fumiferana</name>
    <dbReference type="NCBI Taxonomy" id="7141"/>
    <lineage>
        <taxon>Eukaryota</taxon>
        <taxon>Metazoa</taxon>
        <taxon>Ecdysozoa</taxon>
        <taxon>Arthropoda</taxon>
        <taxon>Hexapoda</taxon>
        <taxon>Insecta</taxon>
        <taxon>Pterygota</taxon>
        <taxon>Neoptera</taxon>
        <taxon>Endopterygota</taxon>
        <taxon>Lepidoptera</taxon>
        <taxon>Glossata</taxon>
        <taxon>Ditrysia</taxon>
        <taxon>Tortricoidea</taxon>
        <taxon>Tortricidae</taxon>
        <taxon>Tortricinae</taxon>
        <taxon>Choristoneura</taxon>
    </lineage>
</organism>
<reference evidence="1 2" key="1">
    <citation type="journal article" date="2022" name="Genome Biol. Evol.">
        <title>The Spruce Budworm Genome: Reconstructing the Evolutionary History of Antifreeze Proteins.</title>
        <authorList>
            <person name="Beliveau C."/>
            <person name="Gagne P."/>
            <person name="Picq S."/>
            <person name="Vernygora O."/>
            <person name="Keeling C.I."/>
            <person name="Pinkney K."/>
            <person name="Doucet D."/>
            <person name="Wen F."/>
            <person name="Johnston J.S."/>
            <person name="Maaroufi H."/>
            <person name="Boyle B."/>
            <person name="Laroche J."/>
            <person name="Dewar K."/>
            <person name="Juretic N."/>
            <person name="Blackburn G."/>
            <person name="Nisole A."/>
            <person name="Brunet B."/>
            <person name="Brandao M."/>
            <person name="Lumley L."/>
            <person name="Duan J."/>
            <person name="Quan G."/>
            <person name="Lucarotti C.J."/>
            <person name="Roe A.D."/>
            <person name="Sperling F.A.H."/>
            <person name="Levesque R.C."/>
            <person name="Cusson M."/>
        </authorList>
    </citation>
    <scope>NUCLEOTIDE SEQUENCE [LARGE SCALE GENOMIC DNA]</scope>
    <source>
        <strain evidence="1">Glfc:IPQL:Cfum</strain>
    </source>
</reference>
<dbReference type="EMBL" id="CM046112">
    <property type="protein sequence ID" value="KAI8429169.1"/>
    <property type="molecule type" value="Genomic_DNA"/>
</dbReference>
<protein>
    <submittedName>
        <fullName evidence="1">Uncharacterized protein</fullName>
    </submittedName>
</protein>
<proteinExistence type="predicted"/>
<accession>A0ACC0JYB8</accession>
<keyword evidence="2" id="KW-1185">Reference proteome</keyword>
<gene>
    <name evidence="1" type="ORF">MSG28_007710</name>
</gene>
<evidence type="ECO:0000313" key="1">
    <source>
        <dbReference type="EMBL" id="KAI8429169.1"/>
    </source>
</evidence>
<evidence type="ECO:0000313" key="2">
    <source>
        <dbReference type="Proteomes" id="UP001064048"/>
    </source>
</evidence>
<sequence length="310" mass="33355">MSCPPVVVLLTLTAIALAMAQTQTPTITTTETPPAMTSCKAITKFNDTIFMEANTFVQNVNDCSSSEENITIAASVLVNLFKTLNTSRHEMANSVFLLGTAWAQLEKDPDLQNALNNIPPELEGKVTKEQFEEVQNKSAALFKDKCMRNGGANAFGNAEKAFLGLKSCVEGLVNRTELAKEIEEAKPVGKIDEVFKNTMGAGVAFDPNNMTADNLPDINFGEKECNQFSALQSCVVGKLESCAQPTTANIVEALFKYIRKGTPCKNFNENVANPRNSNEPSNQKSKPGSASGLAVTSLTLIMAAASLLIF</sequence>
<comment type="caution">
    <text evidence="1">The sequence shown here is derived from an EMBL/GenBank/DDBJ whole genome shotgun (WGS) entry which is preliminary data.</text>
</comment>
<name>A0ACC0JYB8_CHOFU</name>
<dbReference type="Proteomes" id="UP001064048">
    <property type="component" value="Chromosome 12"/>
</dbReference>